<name>A0ABU5T7Z2_9MICC</name>
<dbReference type="Proteomes" id="UP001304769">
    <property type="component" value="Unassembled WGS sequence"/>
</dbReference>
<organism evidence="1 2">
    <name type="scientific">Sinomonas terricola</name>
    <dbReference type="NCBI Taxonomy" id="3110330"/>
    <lineage>
        <taxon>Bacteria</taxon>
        <taxon>Bacillati</taxon>
        <taxon>Actinomycetota</taxon>
        <taxon>Actinomycetes</taxon>
        <taxon>Micrococcales</taxon>
        <taxon>Micrococcaceae</taxon>
        <taxon>Sinomonas</taxon>
    </lineage>
</organism>
<comment type="caution">
    <text evidence="1">The sequence shown here is derived from an EMBL/GenBank/DDBJ whole genome shotgun (WGS) entry which is preliminary data.</text>
</comment>
<evidence type="ECO:0000313" key="1">
    <source>
        <dbReference type="EMBL" id="MEA5455782.1"/>
    </source>
</evidence>
<dbReference type="CDD" id="cd07818">
    <property type="entry name" value="SRPBCC_1"/>
    <property type="match status" value="1"/>
</dbReference>
<dbReference type="RefSeq" id="WP_323279664.1">
    <property type="nucleotide sequence ID" value="NZ_JAYGGQ010000010.1"/>
</dbReference>
<dbReference type="InterPro" id="IPR023393">
    <property type="entry name" value="START-like_dom_sf"/>
</dbReference>
<protein>
    <submittedName>
        <fullName evidence="1">SRPBCC family protein</fullName>
    </submittedName>
</protein>
<dbReference type="EMBL" id="JAYGGQ010000010">
    <property type="protein sequence ID" value="MEA5455782.1"/>
    <property type="molecule type" value="Genomic_DNA"/>
</dbReference>
<dbReference type="Gene3D" id="3.30.530.20">
    <property type="match status" value="1"/>
</dbReference>
<dbReference type="InterPro" id="IPR019587">
    <property type="entry name" value="Polyketide_cyclase/dehydratase"/>
</dbReference>
<proteinExistence type="predicted"/>
<accession>A0ABU5T7Z2</accession>
<dbReference type="Pfam" id="PF10604">
    <property type="entry name" value="Polyketide_cyc2"/>
    <property type="match status" value="1"/>
</dbReference>
<dbReference type="SUPFAM" id="SSF55961">
    <property type="entry name" value="Bet v1-like"/>
    <property type="match status" value="1"/>
</dbReference>
<evidence type="ECO:0000313" key="2">
    <source>
        <dbReference type="Proteomes" id="UP001304769"/>
    </source>
</evidence>
<sequence>MAAFTVTRSAFIPATPEQIFPHVNNFHRWTAWSPWEDLDPTLERAYSGAEEGVGAQYAWQGNRKVGSGRMEIVESTASSRIRIRLEFIKPFPGVNPTTFTFEPQSGGTRVSWTMESDPQGFAKIFARFMNMDKMVGKDFEKGLARLSQAAVKA</sequence>
<keyword evidence="2" id="KW-1185">Reference proteome</keyword>
<gene>
    <name evidence="1" type="ORF">SPF06_13690</name>
</gene>
<reference evidence="1 2" key="1">
    <citation type="submission" date="2023-12" db="EMBL/GenBank/DDBJ databases">
        <title>Sinomonas terricola sp. nov, isolated from litchi orchard soil in Guangdong, PR China.</title>
        <authorList>
            <person name="Jiaxin W."/>
            <person name="Yang Z."/>
            <person name="Honghui Z."/>
        </authorList>
    </citation>
    <scope>NUCLEOTIDE SEQUENCE [LARGE SCALE GENOMIC DNA]</scope>
    <source>
        <strain evidence="1 2">JGH33</strain>
    </source>
</reference>